<evidence type="ECO:0000313" key="2">
    <source>
        <dbReference type="Proteomes" id="UP000677515"/>
    </source>
</evidence>
<protein>
    <submittedName>
        <fullName evidence="1">Uncharacterized protein</fullName>
    </submittedName>
</protein>
<keyword evidence="2" id="KW-1185">Reference proteome</keyword>
<gene>
    <name evidence="1" type="ORF">ERHA53_39090</name>
</gene>
<proteinExistence type="predicted"/>
<reference evidence="1 2" key="1">
    <citation type="submission" date="2021-01" db="EMBL/GenBank/DDBJ databases">
        <title>Complete genome sequence of Erwinia rhapontici MAFF 311153.</title>
        <authorList>
            <person name="Morohoshi T."/>
            <person name="Someya N."/>
        </authorList>
    </citation>
    <scope>NUCLEOTIDE SEQUENCE [LARGE SCALE GENOMIC DNA]</scope>
    <source>
        <strain evidence="1 2">MAFF 311153</strain>
    </source>
</reference>
<name>A0ABM7N561_ERWRD</name>
<evidence type="ECO:0000313" key="1">
    <source>
        <dbReference type="EMBL" id="BCQ36566.1"/>
    </source>
</evidence>
<organism evidence="1 2">
    <name type="scientific">Erwinia rhapontici</name>
    <name type="common">Pectobacterium rhapontici</name>
    <dbReference type="NCBI Taxonomy" id="55212"/>
    <lineage>
        <taxon>Bacteria</taxon>
        <taxon>Pseudomonadati</taxon>
        <taxon>Pseudomonadota</taxon>
        <taxon>Gammaproteobacteria</taxon>
        <taxon>Enterobacterales</taxon>
        <taxon>Erwiniaceae</taxon>
        <taxon>Erwinia</taxon>
    </lineage>
</organism>
<dbReference type="EMBL" id="AP024329">
    <property type="protein sequence ID" value="BCQ36566.1"/>
    <property type="molecule type" value="Genomic_DNA"/>
</dbReference>
<dbReference type="Proteomes" id="UP000677515">
    <property type="component" value="Chromosome"/>
</dbReference>
<sequence length="36" mass="4012">MKNKEQENANIRQAKDVKKAARSGFLGTLITTYSAQ</sequence>
<accession>A0ABM7N561</accession>